<accession>A0A5E4CLH0</accession>
<evidence type="ECO:0000313" key="1">
    <source>
        <dbReference type="EMBL" id="VTJ82744.1"/>
    </source>
</evidence>
<proteinExistence type="predicted"/>
<dbReference type="EMBL" id="CABDUW010001571">
    <property type="protein sequence ID" value="VTJ82744.1"/>
    <property type="molecule type" value="Genomic_DNA"/>
</dbReference>
<organism evidence="1 2">
    <name type="scientific">Marmota monax</name>
    <name type="common">Woodchuck</name>
    <dbReference type="NCBI Taxonomy" id="9995"/>
    <lineage>
        <taxon>Eukaryota</taxon>
        <taxon>Metazoa</taxon>
        <taxon>Chordata</taxon>
        <taxon>Craniata</taxon>
        <taxon>Vertebrata</taxon>
        <taxon>Euteleostomi</taxon>
        <taxon>Mammalia</taxon>
        <taxon>Eutheria</taxon>
        <taxon>Euarchontoglires</taxon>
        <taxon>Glires</taxon>
        <taxon>Rodentia</taxon>
        <taxon>Sciuromorpha</taxon>
        <taxon>Sciuridae</taxon>
        <taxon>Xerinae</taxon>
        <taxon>Marmotini</taxon>
        <taxon>Marmota</taxon>
    </lineage>
</organism>
<reference evidence="1" key="1">
    <citation type="submission" date="2019-04" db="EMBL/GenBank/DDBJ databases">
        <authorList>
            <person name="Alioto T."/>
            <person name="Alioto T."/>
        </authorList>
    </citation>
    <scope>NUCLEOTIDE SEQUENCE [LARGE SCALE GENOMIC DNA]</scope>
</reference>
<dbReference type="AlphaFoldDB" id="A0A5E4CLH0"/>
<dbReference type="Proteomes" id="UP000335636">
    <property type="component" value="Unassembled WGS sequence"/>
</dbReference>
<comment type="caution">
    <text evidence="1">The sequence shown here is derived from an EMBL/GenBank/DDBJ whole genome shotgun (WGS) entry which is preliminary data.</text>
</comment>
<keyword evidence="2" id="KW-1185">Reference proteome</keyword>
<evidence type="ECO:0000313" key="2">
    <source>
        <dbReference type="Proteomes" id="UP000335636"/>
    </source>
</evidence>
<sequence>MVAAAEPEVSCQSTATCTDTAIAAASHSAAASLRLSGGLLSGCRCHRRNCCPDATEANTAADDRSYPDDAAHTDAVAAAVAATVTADLLPAANNHPHPPTTTTATMA</sequence>
<name>A0A5E4CLH0_MARMO</name>
<gene>
    <name evidence="1" type="ORF">MONAX_5E028364</name>
</gene>
<protein>
    <submittedName>
        <fullName evidence="1">Uncharacterized protein</fullName>
    </submittedName>
</protein>